<reference evidence="3" key="1">
    <citation type="journal article" date="2018" name="Science">
        <title>A primordial and reversible TCA cycle in a facultatively chemolithoautotrophic thermophile.</title>
        <authorList>
            <person name="Nunoura T."/>
            <person name="Chikaraishi Y."/>
            <person name="Izaki R."/>
            <person name="Suwa T."/>
            <person name="Sato T."/>
            <person name="Harada T."/>
            <person name="Mori K."/>
            <person name="Kato Y."/>
            <person name="Miyazaki M."/>
            <person name="Shimamura S."/>
            <person name="Yanagawa K."/>
            <person name="Shuto A."/>
            <person name="Ohkouchi N."/>
            <person name="Fujita N."/>
            <person name="Takaki Y."/>
            <person name="Atomi H."/>
            <person name="Takai K."/>
        </authorList>
    </citation>
    <scope>NUCLEOTIDE SEQUENCE [LARGE SCALE GENOMIC DNA]</scope>
    <source>
        <strain evidence="3">DSM 17441 / JCM 13301 / NBRC 103674 / ABI70S6</strain>
    </source>
</reference>
<dbReference type="InterPro" id="IPR052944">
    <property type="entry name" value="Sporulation_related"/>
</dbReference>
<dbReference type="RefSeq" id="WP_068548781.1">
    <property type="nucleotide sequence ID" value="NZ_AP013035.1"/>
</dbReference>
<dbReference type="Gene3D" id="2.50.20.10">
    <property type="entry name" value="Lipoprotein localisation LolA/LolB/LppX"/>
    <property type="match status" value="1"/>
</dbReference>
<evidence type="ECO:0000313" key="3">
    <source>
        <dbReference type="Proteomes" id="UP000063234"/>
    </source>
</evidence>
<accession>A0A0S3QRM3</accession>
<feature type="signal peptide" evidence="1">
    <location>
        <begin position="1"/>
        <end position="24"/>
    </location>
</feature>
<dbReference type="PANTHER" id="PTHR37507">
    <property type="entry name" value="SPORULATION PROTEIN YDCC"/>
    <property type="match status" value="1"/>
</dbReference>
<dbReference type="STRING" id="1298851.TST_0173"/>
<dbReference type="AlphaFoldDB" id="A0A0S3QRM3"/>
<proteinExistence type="predicted"/>
<protein>
    <submittedName>
        <fullName evidence="2">Uncharacterized protein</fullName>
    </submittedName>
</protein>
<dbReference type="PANTHER" id="PTHR37507:SF2">
    <property type="entry name" value="SPORULATION PROTEIN YDCC"/>
    <property type="match status" value="1"/>
</dbReference>
<evidence type="ECO:0000256" key="1">
    <source>
        <dbReference type="SAM" id="SignalP"/>
    </source>
</evidence>
<sequence>MKRTLIISLAFLMIFAFLFISANANEQCSSVLEQCVFKWESIKDYQCKMQAYNKKGEEEDYREYEYKFMKPNYVYMMVTKGKSKKAKVYYDPTTNKVKGCKHTFLGYICMNFDPSNKKVTSIRGAKVYESSMGFILRQAQEAMKKGAVCKVGEEEGYVVLHLTSSQPIFEDVDEMKVFIDKNLGLPVKWEKYAGGVLVNKVVLKDVQLNVGLTKQDFKP</sequence>
<dbReference type="KEGG" id="ttk:TST_0173"/>
<feature type="chain" id="PRO_5006616363" evidence="1">
    <location>
        <begin position="25"/>
        <end position="219"/>
    </location>
</feature>
<keyword evidence="1" id="KW-0732">Signal</keyword>
<evidence type="ECO:0000313" key="2">
    <source>
        <dbReference type="EMBL" id="BAT70983.1"/>
    </source>
</evidence>
<organism evidence="2 3">
    <name type="scientific">Thermosulfidibacter takaii (strain DSM 17441 / JCM 13301 / NBRC 103674 / ABI70S6)</name>
    <dbReference type="NCBI Taxonomy" id="1298851"/>
    <lineage>
        <taxon>Bacteria</taxon>
        <taxon>Pseudomonadati</taxon>
        <taxon>Thermosulfidibacterota</taxon>
        <taxon>Thermosulfidibacteria</taxon>
        <taxon>Thermosulfidibacterales</taxon>
        <taxon>Thermosulfidibacteraceae</taxon>
    </lineage>
</organism>
<name>A0A0S3QRM3_THET7</name>
<gene>
    <name evidence="2" type="ORF">TST_0173</name>
</gene>
<dbReference type="EMBL" id="AP013035">
    <property type="protein sequence ID" value="BAT70983.1"/>
    <property type="molecule type" value="Genomic_DNA"/>
</dbReference>
<keyword evidence="3" id="KW-1185">Reference proteome</keyword>
<dbReference type="OrthoDB" id="5456309at2"/>
<dbReference type="Proteomes" id="UP000063234">
    <property type="component" value="Chromosome"/>
</dbReference>